<gene>
    <name evidence="3" type="primary">LOC114828517</name>
</gene>
<name>A0AAJ7SHX4_9ACAR</name>
<evidence type="ECO:0000256" key="1">
    <source>
        <dbReference type="SAM" id="SignalP"/>
    </source>
</evidence>
<protein>
    <submittedName>
        <fullName evidence="3">Uncharacterized protein LOC114828517</fullName>
    </submittedName>
</protein>
<dbReference type="KEGG" id="goe:114828517"/>
<feature type="signal peptide" evidence="1">
    <location>
        <begin position="1"/>
        <end position="17"/>
    </location>
</feature>
<keyword evidence="1" id="KW-0732">Signal</keyword>
<dbReference type="Proteomes" id="UP000694867">
    <property type="component" value="Unplaced"/>
</dbReference>
<dbReference type="GeneID" id="114828517"/>
<organism evidence="2 3">
    <name type="scientific">Galendromus occidentalis</name>
    <name type="common">western predatory mite</name>
    <dbReference type="NCBI Taxonomy" id="34638"/>
    <lineage>
        <taxon>Eukaryota</taxon>
        <taxon>Metazoa</taxon>
        <taxon>Ecdysozoa</taxon>
        <taxon>Arthropoda</taxon>
        <taxon>Chelicerata</taxon>
        <taxon>Arachnida</taxon>
        <taxon>Acari</taxon>
        <taxon>Parasitiformes</taxon>
        <taxon>Mesostigmata</taxon>
        <taxon>Gamasina</taxon>
        <taxon>Phytoseioidea</taxon>
        <taxon>Phytoseiidae</taxon>
        <taxon>Typhlodrominae</taxon>
        <taxon>Galendromus</taxon>
    </lineage>
</organism>
<evidence type="ECO:0000313" key="2">
    <source>
        <dbReference type="Proteomes" id="UP000694867"/>
    </source>
</evidence>
<evidence type="ECO:0000313" key="3">
    <source>
        <dbReference type="RefSeq" id="XP_028968799.1"/>
    </source>
</evidence>
<reference evidence="3" key="1">
    <citation type="submission" date="2025-08" db="UniProtKB">
        <authorList>
            <consortium name="RefSeq"/>
        </authorList>
    </citation>
    <scope>IDENTIFICATION</scope>
</reference>
<accession>A0AAJ7SHX4</accession>
<feature type="chain" id="PRO_5042553763" evidence="1">
    <location>
        <begin position="18"/>
        <end position="289"/>
    </location>
</feature>
<keyword evidence="2" id="KW-1185">Reference proteome</keyword>
<dbReference type="InterPro" id="IPR010562">
    <property type="entry name" value="Haemolymph_juvenile_hormone-bd"/>
</dbReference>
<proteinExistence type="predicted"/>
<dbReference type="RefSeq" id="XP_028968799.1">
    <property type="nucleotide sequence ID" value="XM_029112966.1"/>
</dbReference>
<dbReference type="InterPro" id="IPR038606">
    <property type="entry name" value="To_sf"/>
</dbReference>
<dbReference type="PANTHER" id="PTHR11008:SF9">
    <property type="entry name" value="PROTEIN TAKEOUT-LIKE PROTEIN"/>
    <property type="match status" value="1"/>
</dbReference>
<sequence>MWLLALTISTAICFSIAFDLRQHGYDSQHLNNQTNNSRDCETEKRIEFENQMNVLIREALHNFSKIMTSSDLENDTPVLDPLRVRDKNVTPAFGPDVFDVHFKNIKVEGLSEFLVNQVSTDMKNFRVKLSAIAPKVTLNTFYAVNGTLYDLFSLRGTGLANIEYTEVFLRTALYLDIAENKLQLAFADQPYVDFSSAQVKVNGRQASNRRYNELSHQVAPIVFWVFAEEVATALEPHLQYYLNAHLAKVRLPDFAVTLRDNISLPKVRVPKPIPYNYISSMHFTPVTLY</sequence>
<dbReference type="AlphaFoldDB" id="A0AAJ7SHX4"/>
<dbReference type="Gene3D" id="3.15.10.30">
    <property type="entry name" value="Haemolymph juvenile hormone binding protein"/>
    <property type="match status" value="1"/>
</dbReference>
<dbReference type="PANTHER" id="PTHR11008">
    <property type="entry name" value="PROTEIN TAKEOUT-LIKE PROTEIN"/>
    <property type="match status" value="1"/>
</dbReference>
<dbReference type="Pfam" id="PF06585">
    <property type="entry name" value="JHBP"/>
    <property type="match status" value="1"/>
</dbReference>
<dbReference type="SMART" id="SM00700">
    <property type="entry name" value="JHBP"/>
    <property type="match status" value="1"/>
</dbReference>